<dbReference type="EMBL" id="QGNW01000226">
    <property type="protein sequence ID" value="RVW83559.1"/>
    <property type="molecule type" value="Genomic_DNA"/>
</dbReference>
<evidence type="ECO:0000313" key="1">
    <source>
        <dbReference type="EMBL" id="RVW83559.1"/>
    </source>
</evidence>
<sequence>MKKAMMASWSESEESSEEEKEKEVANMCFMAIDELDKWCHLIRVQLVLLDCGPQKECFPLMGSNTKSLSLMHLAMARASHLAFAIQGGLQGEFRDLDIKYLKQKSQNVGRKYREASGEIPQQEGYEISQQKDNIFEPKVDFATVQNSSFSLE</sequence>
<accession>A0A438HGS6</accession>
<dbReference type="Proteomes" id="UP000288805">
    <property type="component" value="Unassembled WGS sequence"/>
</dbReference>
<protein>
    <submittedName>
        <fullName evidence="1">Uncharacterized protein</fullName>
    </submittedName>
</protein>
<evidence type="ECO:0000313" key="2">
    <source>
        <dbReference type="Proteomes" id="UP000288805"/>
    </source>
</evidence>
<name>A0A438HGS6_VITVI</name>
<comment type="caution">
    <text evidence="1">The sequence shown here is derived from an EMBL/GenBank/DDBJ whole genome shotgun (WGS) entry which is preliminary data.</text>
</comment>
<organism evidence="1 2">
    <name type="scientific">Vitis vinifera</name>
    <name type="common">Grape</name>
    <dbReference type="NCBI Taxonomy" id="29760"/>
    <lineage>
        <taxon>Eukaryota</taxon>
        <taxon>Viridiplantae</taxon>
        <taxon>Streptophyta</taxon>
        <taxon>Embryophyta</taxon>
        <taxon>Tracheophyta</taxon>
        <taxon>Spermatophyta</taxon>
        <taxon>Magnoliopsida</taxon>
        <taxon>eudicotyledons</taxon>
        <taxon>Gunneridae</taxon>
        <taxon>Pentapetalae</taxon>
        <taxon>rosids</taxon>
        <taxon>Vitales</taxon>
        <taxon>Vitaceae</taxon>
        <taxon>Viteae</taxon>
        <taxon>Vitis</taxon>
    </lineage>
</organism>
<gene>
    <name evidence="1" type="ORF">CK203_054231</name>
</gene>
<proteinExistence type="predicted"/>
<reference evidence="1 2" key="1">
    <citation type="journal article" date="2018" name="PLoS Genet.">
        <title>Population sequencing reveals clonal diversity and ancestral inbreeding in the grapevine cultivar Chardonnay.</title>
        <authorList>
            <person name="Roach M.J."/>
            <person name="Johnson D.L."/>
            <person name="Bohlmann J."/>
            <person name="van Vuuren H.J."/>
            <person name="Jones S.J."/>
            <person name="Pretorius I.S."/>
            <person name="Schmidt S.A."/>
            <person name="Borneman A.R."/>
        </authorList>
    </citation>
    <scope>NUCLEOTIDE SEQUENCE [LARGE SCALE GENOMIC DNA]</scope>
    <source>
        <strain evidence="2">cv. Chardonnay</strain>
        <tissue evidence="1">Leaf</tissue>
    </source>
</reference>
<dbReference type="AlphaFoldDB" id="A0A438HGS6"/>